<feature type="compositionally biased region" description="Acidic residues" evidence="1">
    <location>
        <begin position="111"/>
        <end position="123"/>
    </location>
</feature>
<protein>
    <submittedName>
        <fullName evidence="2">Halomucin</fullName>
    </submittedName>
</protein>
<dbReference type="KEGG" id="afs:AFR_39320"/>
<feature type="compositionally biased region" description="Basic and acidic residues" evidence="1">
    <location>
        <begin position="287"/>
        <end position="314"/>
    </location>
</feature>
<dbReference type="STRING" id="1246995.AFR_39320"/>
<dbReference type="Proteomes" id="UP000017746">
    <property type="component" value="Chromosome"/>
</dbReference>
<feature type="compositionally biased region" description="Acidic residues" evidence="1">
    <location>
        <begin position="38"/>
        <end position="49"/>
    </location>
</feature>
<reference evidence="2 3" key="1">
    <citation type="journal article" date="2014" name="J. Biotechnol.">
        <title>Complete genome sequence of the actinobacterium Actinoplanes friuliensis HAG 010964, producer of the lipopeptide antibiotic friulimycin.</title>
        <authorList>
            <person name="Ruckert C."/>
            <person name="Szczepanowski R."/>
            <person name="Albersmeier A."/>
            <person name="Goesmann A."/>
            <person name="Fischer N."/>
            <person name="Steinkamper A."/>
            <person name="Puhler A."/>
            <person name="Biener R."/>
            <person name="Schwartz D."/>
            <person name="Kalinowski J."/>
        </authorList>
    </citation>
    <scope>NUCLEOTIDE SEQUENCE [LARGE SCALE GENOMIC DNA]</scope>
    <source>
        <strain evidence="2 3">DSM 7358</strain>
    </source>
</reference>
<feature type="region of interest" description="Disordered" evidence="1">
    <location>
        <begin position="411"/>
        <end position="563"/>
    </location>
</feature>
<dbReference type="PATRIC" id="fig|1246995.3.peg.7954"/>
<dbReference type="AlphaFoldDB" id="U5WAA5"/>
<keyword evidence="3" id="KW-1185">Reference proteome</keyword>
<feature type="compositionally biased region" description="Basic and acidic residues" evidence="1">
    <location>
        <begin position="86"/>
        <end position="100"/>
    </location>
</feature>
<sequence>MASGPADVSLLALDTLVPVRSGDPELDIDPDLDRVADEEPPPLDLADDFLADHFLDPADQALHEHGADGRLPDEQQSDELGSSDLRGSDVRDGDGREGGTRDVWSPGYLETPEDPELSGDFEAVDTNGGSGSFTSAFTGLFAVPDEAGGTGPDEAEGLDEAGGAGSPEARGSLFAVPDDAGDARTDEAGGSRFAGLDEVGSARSDDAGDALFAGPEAGDALFAGSDRAGDGLYAVPDEADHAALFGNPGQPDEAATGRFGDTGLTGETGRFGEPGRFDNRSGAADSGRFDDRGGAADGRFDDRGGAADAGRFDDLGGPADAGLFGDQAGLFDGGPDDPDRPWGSRAESRYGDRVEGWIRPEYRDEPEPVSGEYWTPVPEGTYDSEYGWPVPVERLPEVPPYPVAEEVAEVESEPTALVPQWPPARPDDRIELPRSWSRRDEIAHREGRAATDDDESPAEEGRGFWREDANRAGTPRFPVNEARPDPVVHDDNGRRVDDRSRRPGVMARKRRGPVGEGPTQAIPAMELGEMAARARPRPRPRPSGGQPEPRSTVYVSRHAAEPS</sequence>
<name>U5WAA5_9ACTN</name>
<feature type="region of interest" description="Disordered" evidence="1">
    <location>
        <begin position="244"/>
        <end position="349"/>
    </location>
</feature>
<feature type="compositionally biased region" description="Basic and acidic residues" evidence="1">
    <location>
        <begin position="425"/>
        <end position="451"/>
    </location>
</feature>
<feature type="compositionally biased region" description="Basic and acidic residues" evidence="1">
    <location>
        <begin position="482"/>
        <end position="501"/>
    </location>
</feature>
<evidence type="ECO:0000313" key="2">
    <source>
        <dbReference type="EMBL" id="AGZ46118.1"/>
    </source>
</evidence>
<feature type="compositionally biased region" description="Basic and acidic residues" evidence="1">
    <location>
        <begin position="337"/>
        <end position="349"/>
    </location>
</feature>
<feature type="region of interest" description="Disordered" evidence="1">
    <location>
        <begin position="17"/>
        <end position="130"/>
    </location>
</feature>
<feature type="region of interest" description="Disordered" evidence="1">
    <location>
        <begin position="143"/>
        <end position="200"/>
    </location>
</feature>
<evidence type="ECO:0000313" key="3">
    <source>
        <dbReference type="Proteomes" id="UP000017746"/>
    </source>
</evidence>
<feature type="compositionally biased region" description="Basic and acidic residues" evidence="1">
    <location>
        <begin position="459"/>
        <end position="470"/>
    </location>
</feature>
<feature type="compositionally biased region" description="Basic and acidic residues" evidence="1">
    <location>
        <begin position="50"/>
        <end position="73"/>
    </location>
</feature>
<evidence type="ECO:0000256" key="1">
    <source>
        <dbReference type="SAM" id="MobiDB-lite"/>
    </source>
</evidence>
<proteinExistence type="predicted"/>
<dbReference type="EMBL" id="CP006272">
    <property type="protein sequence ID" value="AGZ46118.1"/>
    <property type="molecule type" value="Genomic_DNA"/>
</dbReference>
<dbReference type="eggNOG" id="ENOG502ZVIN">
    <property type="taxonomic scope" value="Bacteria"/>
</dbReference>
<dbReference type="HOGENOM" id="CLU_483693_0_0_11"/>
<gene>
    <name evidence="2" type="ORF">AFR_39320</name>
</gene>
<accession>U5WAA5</accession>
<organism evidence="2 3">
    <name type="scientific">Actinoplanes friuliensis DSM 7358</name>
    <dbReference type="NCBI Taxonomy" id="1246995"/>
    <lineage>
        <taxon>Bacteria</taxon>
        <taxon>Bacillati</taxon>
        <taxon>Actinomycetota</taxon>
        <taxon>Actinomycetes</taxon>
        <taxon>Micromonosporales</taxon>
        <taxon>Micromonosporaceae</taxon>
        <taxon>Actinoplanes</taxon>
    </lineage>
</organism>